<dbReference type="HAMAP" id="MF_00038">
    <property type="entry name" value="MraY"/>
    <property type="match status" value="1"/>
</dbReference>
<name>A0A451D489_9GAMM</name>
<dbReference type="PANTHER" id="PTHR22926">
    <property type="entry name" value="PHOSPHO-N-ACETYLMURAMOYL-PENTAPEPTIDE-TRANSFERASE"/>
    <property type="match status" value="1"/>
</dbReference>
<comment type="subcellular location">
    <subcellularLocation>
        <location evidence="12">Cell membrane</location>
        <topology evidence="12">Multi-pass membrane protein</topology>
    </subcellularLocation>
    <subcellularLocation>
        <location evidence="1">Membrane</location>
        <topology evidence="1">Multi-pass membrane protein</topology>
    </subcellularLocation>
</comment>
<feature type="transmembrane region" description="Helical" evidence="12">
    <location>
        <begin position="22"/>
        <end position="41"/>
    </location>
</feature>
<dbReference type="UniPathway" id="UPA00219"/>
<feature type="transmembrane region" description="Helical" evidence="12">
    <location>
        <begin position="134"/>
        <end position="152"/>
    </location>
</feature>
<keyword evidence="12" id="KW-1003">Cell membrane</keyword>
<dbReference type="GO" id="GO:0008963">
    <property type="term" value="F:phospho-N-acetylmuramoyl-pentapeptide-transferase activity"/>
    <property type="evidence" value="ECO:0007669"/>
    <property type="project" value="UniProtKB-UniRule"/>
</dbReference>
<organism evidence="15 16">
    <name type="scientific">Candidatus Erwinia haradaeae</name>
    <dbReference type="NCBI Taxonomy" id="1922217"/>
    <lineage>
        <taxon>Bacteria</taxon>
        <taxon>Pseudomonadati</taxon>
        <taxon>Pseudomonadota</taxon>
        <taxon>Gammaproteobacteria</taxon>
        <taxon>Enterobacterales</taxon>
        <taxon>Erwiniaceae</taxon>
        <taxon>Erwinia</taxon>
    </lineage>
</organism>
<dbReference type="PROSITE" id="PS01348">
    <property type="entry name" value="MRAY_2"/>
    <property type="match status" value="1"/>
</dbReference>
<evidence type="ECO:0000256" key="13">
    <source>
        <dbReference type="NCBIfam" id="TIGR00445"/>
    </source>
</evidence>
<comment type="pathway">
    <text evidence="12">Cell wall biogenesis; peptidoglycan biosynthesis.</text>
</comment>
<accession>A0A451D489</accession>
<evidence type="ECO:0000256" key="5">
    <source>
        <dbReference type="ARBA" id="ARBA00022692"/>
    </source>
</evidence>
<comment type="function">
    <text evidence="12">Catalyzes the initial step of the lipid cycle reactions in the biosynthesis of the cell wall peptidoglycan: transfers peptidoglycan precursor phospho-MurNAc-pentapeptide from UDP-MurNAc-pentapeptide onto the lipid carrier undecaprenyl phosphate, yielding undecaprenyl-pyrophosphoryl-MurNAc-pentapeptide, known as lipid I.</text>
</comment>
<dbReference type="GO" id="GO:0008360">
    <property type="term" value="P:regulation of cell shape"/>
    <property type="evidence" value="ECO:0007669"/>
    <property type="project" value="UniProtKB-KW"/>
</dbReference>
<dbReference type="EC" id="2.7.8.13" evidence="12 13"/>
<feature type="binding site" evidence="14">
    <location>
        <position position="192"/>
    </location>
    <ligand>
        <name>Mg(2+)</name>
        <dbReference type="ChEBI" id="CHEBI:18420"/>
    </ligand>
</feature>
<evidence type="ECO:0000256" key="14">
    <source>
        <dbReference type="PIRSR" id="PIRSR600715-1"/>
    </source>
</evidence>
<dbReference type="Pfam" id="PF00953">
    <property type="entry name" value="Glycos_transf_4"/>
    <property type="match status" value="1"/>
</dbReference>
<dbReference type="InterPro" id="IPR000715">
    <property type="entry name" value="Glycosyl_transferase_4"/>
</dbReference>
<feature type="transmembrane region" description="Helical" evidence="12">
    <location>
        <begin position="263"/>
        <end position="284"/>
    </location>
</feature>
<dbReference type="GO" id="GO:0051301">
    <property type="term" value="P:cell division"/>
    <property type="evidence" value="ECO:0007669"/>
    <property type="project" value="UniProtKB-KW"/>
</dbReference>
<gene>
    <name evidence="12 15" type="primary">mraY</name>
    <name evidence="15" type="ORF">ERCISPPS3390_381</name>
</gene>
<comment type="similarity">
    <text evidence="2 12">Belongs to the glycosyltransferase 4 family. MraY subfamily.</text>
</comment>
<feature type="transmembrane region" description="Helical" evidence="12">
    <location>
        <begin position="290"/>
        <end position="311"/>
    </location>
</feature>
<feature type="transmembrane region" description="Helical" evidence="12">
    <location>
        <begin position="73"/>
        <end position="90"/>
    </location>
</feature>
<dbReference type="GO" id="GO:0051992">
    <property type="term" value="F:UDP-N-acetylmuramoyl-L-alanyl-D-glutamyl-meso-2,6-diaminopimelyl-D-alanyl-D-alanine:undecaprenyl-phosphate transferase activity"/>
    <property type="evidence" value="ECO:0007669"/>
    <property type="project" value="RHEA"/>
</dbReference>
<keyword evidence="6 12" id="KW-0133">Cell shape</keyword>
<feature type="transmembrane region" description="Helical" evidence="12">
    <location>
        <begin position="197"/>
        <end position="219"/>
    </location>
</feature>
<dbReference type="EMBL" id="LR217705">
    <property type="protein sequence ID" value="VFP80511.1"/>
    <property type="molecule type" value="Genomic_DNA"/>
</dbReference>
<feature type="transmembrane region" description="Helical" evidence="12">
    <location>
        <begin position="338"/>
        <end position="357"/>
    </location>
</feature>
<comment type="cofactor">
    <cofactor evidence="12 14">
        <name>Mg(2+)</name>
        <dbReference type="ChEBI" id="CHEBI:18420"/>
    </cofactor>
</comment>
<keyword evidence="4 12" id="KW-0808">Transferase</keyword>
<feature type="transmembrane region" description="Helical" evidence="12">
    <location>
        <begin position="96"/>
        <end position="114"/>
    </location>
</feature>
<feature type="transmembrane region" description="Helical" evidence="12">
    <location>
        <begin position="164"/>
        <end position="185"/>
    </location>
</feature>
<evidence type="ECO:0000256" key="11">
    <source>
        <dbReference type="ARBA" id="ARBA00023316"/>
    </source>
</evidence>
<keyword evidence="3 12" id="KW-0132">Cell division</keyword>
<protein>
    <recommendedName>
        <fullName evidence="12 13">Phospho-N-acetylmuramoyl-pentapeptide-transferase</fullName>
        <ecNumber evidence="12 13">2.7.8.13</ecNumber>
    </recommendedName>
    <alternativeName>
        <fullName evidence="12">UDP-MurNAc-pentapeptide phosphotransferase</fullName>
    </alternativeName>
</protein>
<evidence type="ECO:0000256" key="9">
    <source>
        <dbReference type="ARBA" id="ARBA00023136"/>
    </source>
</evidence>
<dbReference type="GO" id="GO:0071555">
    <property type="term" value="P:cell wall organization"/>
    <property type="evidence" value="ECO:0007669"/>
    <property type="project" value="UniProtKB-KW"/>
</dbReference>
<evidence type="ECO:0000256" key="8">
    <source>
        <dbReference type="ARBA" id="ARBA00022989"/>
    </source>
</evidence>
<dbReference type="GO" id="GO:0005886">
    <property type="term" value="C:plasma membrane"/>
    <property type="evidence" value="ECO:0007669"/>
    <property type="project" value="UniProtKB-SubCell"/>
</dbReference>
<keyword evidence="11 12" id="KW-0961">Cell wall biogenesis/degradation</keyword>
<dbReference type="GO" id="GO:0009252">
    <property type="term" value="P:peptidoglycan biosynthetic process"/>
    <property type="evidence" value="ECO:0007669"/>
    <property type="project" value="UniProtKB-UniRule"/>
</dbReference>
<proteinExistence type="inferred from homology"/>
<dbReference type="NCBIfam" id="TIGR00445">
    <property type="entry name" value="mraY"/>
    <property type="match status" value="1"/>
</dbReference>
<keyword evidence="8 12" id="KW-1133">Transmembrane helix</keyword>
<keyword evidence="7 12" id="KW-0573">Peptidoglycan synthesis</keyword>
<reference evidence="15 16" key="1">
    <citation type="submission" date="2019-02" db="EMBL/GenBank/DDBJ databases">
        <authorList>
            <person name="Manzano-Marin A."/>
            <person name="Manzano-Marin A."/>
        </authorList>
    </citation>
    <scope>NUCLEOTIDE SEQUENCE [LARGE SCALE GENOMIC DNA]</scope>
    <source>
        <strain evidence="15 16">ErCisplendens/pseudotsugae</strain>
    </source>
</reference>
<sequence length="360" mass="40330">MLVFLKEYLVIFYSGFDVISDVIFRFICSFFTSLCVSLLIGRRMIICLNKLSCRQIVRMDGPKSHFNKSGTPTMGGIIILVAIIMSVFFWADLCNIYIWFVMFVLVSYGIIGFVDDYKKIVHKNTVGLPARWKYIWQSAIALLVGIGMYIIGRETYTTFLILPFIKSIIPQLGIFYLLITYIVIVGTSNAVNITDGLDGLAIVPTVFIAIGLAIIAFATGTVKCAAYLHIPYIAHTSELAIICAAIFGSGLGFLWFNTYPAQIFMGDIGSLALGSSLGVIAILLRQEFLLLIMGGVFLIETISVILQIGYFKWCGQRIFRMAPIHHHYELNGYPEPRIIVRCWIISLILLLISLVTLKIR</sequence>
<dbReference type="RefSeq" id="WP_197095153.1">
    <property type="nucleotide sequence ID" value="NZ_LR217705.1"/>
</dbReference>
<dbReference type="Pfam" id="PF10555">
    <property type="entry name" value="MraY_sig1"/>
    <property type="match status" value="1"/>
</dbReference>
<dbReference type="PROSITE" id="PS01347">
    <property type="entry name" value="MRAY_1"/>
    <property type="match status" value="1"/>
</dbReference>
<evidence type="ECO:0000313" key="15">
    <source>
        <dbReference type="EMBL" id="VFP80511.1"/>
    </source>
</evidence>
<comment type="catalytic activity">
    <reaction evidence="12">
        <text>UDP-N-acetyl-alpha-D-muramoyl-L-alanyl-gamma-D-glutamyl-meso-2,6-diaminopimeloyl-D-alanyl-D-alanine + di-trans,octa-cis-undecaprenyl phosphate = di-trans,octa-cis-undecaprenyl diphospho-N-acetyl-alpha-D-muramoyl-L-alanyl-D-glutamyl-meso-2,6-diaminopimeloyl-D-alanyl-D-alanine + UMP</text>
        <dbReference type="Rhea" id="RHEA:28386"/>
        <dbReference type="ChEBI" id="CHEBI:57865"/>
        <dbReference type="ChEBI" id="CHEBI:60392"/>
        <dbReference type="ChEBI" id="CHEBI:61386"/>
        <dbReference type="ChEBI" id="CHEBI:61387"/>
        <dbReference type="EC" id="2.7.8.13"/>
    </reaction>
</comment>
<keyword evidence="10 12" id="KW-0131">Cell cycle</keyword>
<dbReference type="GO" id="GO:0046872">
    <property type="term" value="F:metal ion binding"/>
    <property type="evidence" value="ECO:0007669"/>
    <property type="project" value="UniProtKB-KW"/>
</dbReference>
<keyword evidence="9 12" id="KW-0472">Membrane</keyword>
<evidence type="ECO:0000313" key="16">
    <source>
        <dbReference type="Proteomes" id="UP000294338"/>
    </source>
</evidence>
<evidence type="ECO:0000256" key="10">
    <source>
        <dbReference type="ARBA" id="ARBA00023306"/>
    </source>
</evidence>
<evidence type="ECO:0000256" key="6">
    <source>
        <dbReference type="ARBA" id="ARBA00022960"/>
    </source>
</evidence>
<dbReference type="PANTHER" id="PTHR22926:SF5">
    <property type="entry name" value="PHOSPHO-N-ACETYLMURAMOYL-PENTAPEPTIDE-TRANSFERASE HOMOLOG"/>
    <property type="match status" value="1"/>
</dbReference>
<feature type="transmembrane region" description="Helical" evidence="12">
    <location>
        <begin position="239"/>
        <end position="256"/>
    </location>
</feature>
<dbReference type="InterPro" id="IPR003524">
    <property type="entry name" value="PNAcMuramoyl-5peptid_Trfase"/>
</dbReference>
<keyword evidence="12 14" id="KW-0460">Magnesium</keyword>
<feature type="binding site" evidence="14">
    <location>
        <position position="267"/>
    </location>
    <ligand>
        <name>Mg(2+)</name>
        <dbReference type="ChEBI" id="CHEBI:18420"/>
    </ligand>
</feature>
<dbReference type="CDD" id="cd06852">
    <property type="entry name" value="GT_MraY"/>
    <property type="match status" value="1"/>
</dbReference>
<evidence type="ECO:0000256" key="1">
    <source>
        <dbReference type="ARBA" id="ARBA00004141"/>
    </source>
</evidence>
<dbReference type="Proteomes" id="UP000294338">
    <property type="component" value="Chromosome 1"/>
</dbReference>
<keyword evidence="12 14" id="KW-0479">Metal-binding</keyword>
<evidence type="ECO:0000256" key="2">
    <source>
        <dbReference type="ARBA" id="ARBA00005583"/>
    </source>
</evidence>
<evidence type="ECO:0000256" key="3">
    <source>
        <dbReference type="ARBA" id="ARBA00022618"/>
    </source>
</evidence>
<evidence type="ECO:0000256" key="4">
    <source>
        <dbReference type="ARBA" id="ARBA00022679"/>
    </source>
</evidence>
<evidence type="ECO:0000256" key="12">
    <source>
        <dbReference type="HAMAP-Rule" id="MF_00038"/>
    </source>
</evidence>
<evidence type="ECO:0000256" key="7">
    <source>
        <dbReference type="ARBA" id="ARBA00022984"/>
    </source>
</evidence>
<dbReference type="InterPro" id="IPR018480">
    <property type="entry name" value="PNAcMuramoyl-5peptid_Trfase_CS"/>
</dbReference>
<dbReference type="AlphaFoldDB" id="A0A451D489"/>
<keyword evidence="5 12" id="KW-0812">Transmembrane</keyword>